<dbReference type="InterPro" id="IPR036397">
    <property type="entry name" value="RNaseH_sf"/>
</dbReference>
<evidence type="ECO:0000313" key="3">
    <source>
        <dbReference type="Proteomes" id="UP000789396"/>
    </source>
</evidence>
<feature type="domain" description="Tc1-like transposase DDE" evidence="1">
    <location>
        <begin position="25"/>
        <end position="87"/>
    </location>
</feature>
<gene>
    <name evidence="2" type="ORF">RFULGI_LOCUS13658</name>
</gene>
<keyword evidence="3" id="KW-1185">Reference proteome</keyword>
<dbReference type="PANTHER" id="PTHR46564:SF1">
    <property type="entry name" value="TRANSPOSASE"/>
    <property type="match status" value="1"/>
</dbReference>
<reference evidence="2" key="1">
    <citation type="submission" date="2021-06" db="EMBL/GenBank/DDBJ databases">
        <authorList>
            <person name="Kallberg Y."/>
            <person name="Tangrot J."/>
            <person name="Rosling A."/>
        </authorList>
    </citation>
    <scope>NUCLEOTIDE SEQUENCE</scope>
    <source>
        <strain evidence="2">IN212</strain>
    </source>
</reference>
<dbReference type="GO" id="GO:0003676">
    <property type="term" value="F:nucleic acid binding"/>
    <property type="evidence" value="ECO:0007669"/>
    <property type="project" value="InterPro"/>
</dbReference>
<accession>A0A9N9NMK2</accession>
<dbReference type="EMBL" id="CAJVPZ010036659">
    <property type="protein sequence ID" value="CAG8751860.1"/>
    <property type="molecule type" value="Genomic_DNA"/>
</dbReference>
<dbReference type="Pfam" id="PF13358">
    <property type="entry name" value="DDE_3"/>
    <property type="match status" value="1"/>
</dbReference>
<feature type="non-terminal residue" evidence="2">
    <location>
        <position position="92"/>
    </location>
</feature>
<comment type="caution">
    <text evidence="2">The sequence shown here is derived from an EMBL/GenBank/DDBJ whole genome shotgun (WGS) entry which is preliminary data.</text>
</comment>
<dbReference type="OrthoDB" id="2266637at2759"/>
<sequence>DYIQRLQIFSNKHLGKEKSSICTWDEMNPYPHSNSILVLDNARIHHDEGLCEYLDAFGVRVEFLPPYSPDLNLIEEVGSEVAKKIIEAAGYK</sequence>
<protein>
    <submittedName>
        <fullName evidence="2">1596_t:CDS:1</fullName>
    </submittedName>
</protein>
<dbReference type="PANTHER" id="PTHR46564">
    <property type="entry name" value="TRANSPOSASE"/>
    <property type="match status" value="1"/>
</dbReference>
<dbReference type="InterPro" id="IPR038717">
    <property type="entry name" value="Tc1-like_DDE_dom"/>
</dbReference>
<evidence type="ECO:0000313" key="2">
    <source>
        <dbReference type="EMBL" id="CAG8751860.1"/>
    </source>
</evidence>
<organism evidence="2 3">
    <name type="scientific">Racocetra fulgida</name>
    <dbReference type="NCBI Taxonomy" id="60492"/>
    <lineage>
        <taxon>Eukaryota</taxon>
        <taxon>Fungi</taxon>
        <taxon>Fungi incertae sedis</taxon>
        <taxon>Mucoromycota</taxon>
        <taxon>Glomeromycotina</taxon>
        <taxon>Glomeromycetes</taxon>
        <taxon>Diversisporales</taxon>
        <taxon>Gigasporaceae</taxon>
        <taxon>Racocetra</taxon>
    </lineage>
</organism>
<dbReference type="Gene3D" id="3.30.420.10">
    <property type="entry name" value="Ribonuclease H-like superfamily/Ribonuclease H"/>
    <property type="match status" value="1"/>
</dbReference>
<dbReference type="Proteomes" id="UP000789396">
    <property type="component" value="Unassembled WGS sequence"/>
</dbReference>
<dbReference type="AlphaFoldDB" id="A0A9N9NMK2"/>
<evidence type="ECO:0000259" key="1">
    <source>
        <dbReference type="Pfam" id="PF13358"/>
    </source>
</evidence>
<proteinExistence type="predicted"/>
<name>A0A9N9NMK2_9GLOM</name>